<evidence type="ECO:0000256" key="5">
    <source>
        <dbReference type="ARBA" id="ARBA00022777"/>
    </source>
</evidence>
<feature type="domain" description="Histidine kinase" evidence="6">
    <location>
        <begin position="166"/>
        <end position="393"/>
    </location>
</feature>
<keyword evidence="5 7" id="KW-0418">Kinase</keyword>
<dbReference type="Pfam" id="PF02518">
    <property type="entry name" value="HATPase_c"/>
    <property type="match status" value="1"/>
</dbReference>
<dbReference type="CDD" id="cd00082">
    <property type="entry name" value="HisKA"/>
    <property type="match status" value="1"/>
</dbReference>
<reference evidence="7 8" key="1">
    <citation type="submission" date="2020-02" db="EMBL/GenBank/DDBJ databases">
        <title>Draft genome sequence of two Spirosoma agri KCTC 52727 and Spirosoma terrae KCTC 52035.</title>
        <authorList>
            <person name="Rojas J."/>
            <person name="Ambika Manirajan B."/>
            <person name="Suarez C."/>
            <person name="Ratering S."/>
            <person name="Schnell S."/>
        </authorList>
    </citation>
    <scope>NUCLEOTIDE SEQUENCE [LARGE SCALE GENOMIC DNA]</scope>
    <source>
        <strain evidence="7 8">KCTC 52035</strain>
    </source>
</reference>
<dbReference type="Gene3D" id="3.30.450.20">
    <property type="entry name" value="PAS domain"/>
    <property type="match status" value="1"/>
</dbReference>
<accession>A0A6L9LBM3</accession>
<evidence type="ECO:0000313" key="7">
    <source>
        <dbReference type="EMBL" id="NDU96927.1"/>
    </source>
</evidence>
<dbReference type="InterPro" id="IPR003661">
    <property type="entry name" value="HisK_dim/P_dom"/>
</dbReference>
<dbReference type="Gene3D" id="1.10.287.130">
    <property type="match status" value="1"/>
</dbReference>
<protein>
    <recommendedName>
        <fullName evidence="2">histidine kinase</fullName>
        <ecNumber evidence="2">2.7.13.3</ecNumber>
    </recommendedName>
</protein>
<sequence>MVGAMQDISQQVTALARQQQAEQLKFVTDSSFTAIGLYSIVRDPLTGDVIDLRYELVNQMAERMTGKTSEELVGNTMLTIFPGIGLSGVWLQYKELAQTGIPLRYQNHYVYEGYDLWYEVQGIRNGEWVVLSFLDITELKKTQLQFETLNQDLLRSNENLQQFAYIASHDLQEPLRKIQSFGDILKSNFSDELGKGVDYLERMQAAAARMSILIKDLLNYSRLSTYHDKLAAVSLSTVVARVIDDLDLSIQETKAIIETDALPTILGDESQLQQLFQNLLSNALKFHKPNVTPFIRVTSQKIAATDLPPTIKPAQWSSAYYRIRISDNGIGFDEQYLNRIFQAFQRLHTRSQYAGTGIGLAICEKVAKNHGGDITAFSHPGEGATFEIYLPVA</sequence>
<dbReference type="InterPro" id="IPR004358">
    <property type="entry name" value="Sig_transdc_His_kin-like_C"/>
</dbReference>
<keyword evidence="4" id="KW-0808">Transferase</keyword>
<proteinExistence type="predicted"/>
<dbReference type="Pfam" id="PF00512">
    <property type="entry name" value="HisKA"/>
    <property type="match status" value="1"/>
</dbReference>
<comment type="caution">
    <text evidence="7">The sequence shown here is derived from an EMBL/GenBank/DDBJ whole genome shotgun (WGS) entry which is preliminary data.</text>
</comment>
<dbReference type="SUPFAM" id="SSF47384">
    <property type="entry name" value="Homodimeric domain of signal transducing histidine kinase"/>
    <property type="match status" value="1"/>
</dbReference>
<dbReference type="SMART" id="SM00387">
    <property type="entry name" value="HATPase_c"/>
    <property type="match status" value="1"/>
</dbReference>
<evidence type="ECO:0000313" key="8">
    <source>
        <dbReference type="Proteomes" id="UP000474175"/>
    </source>
</evidence>
<evidence type="ECO:0000256" key="2">
    <source>
        <dbReference type="ARBA" id="ARBA00012438"/>
    </source>
</evidence>
<dbReference type="SUPFAM" id="SSF55874">
    <property type="entry name" value="ATPase domain of HSP90 chaperone/DNA topoisomerase II/histidine kinase"/>
    <property type="match status" value="1"/>
</dbReference>
<gene>
    <name evidence="7" type="ORF">GK108_18730</name>
</gene>
<dbReference type="EC" id="2.7.13.3" evidence="2"/>
<dbReference type="Proteomes" id="UP000474175">
    <property type="component" value="Unassembled WGS sequence"/>
</dbReference>
<evidence type="ECO:0000259" key="6">
    <source>
        <dbReference type="PROSITE" id="PS50109"/>
    </source>
</evidence>
<dbReference type="InterPro" id="IPR036097">
    <property type="entry name" value="HisK_dim/P_sf"/>
</dbReference>
<dbReference type="InterPro" id="IPR036890">
    <property type="entry name" value="HATPase_C_sf"/>
</dbReference>
<dbReference type="FunFam" id="3.30.565.10:FF:000006">
    <property type="entry name" value="Sensor histidine kinase WalK"/>
    <property type="match status" value="1"/>
</dbReference>
<comment type="catalytic activity">
    <reaction evidence="1">
        <text>ATP + protein L-histidine = ADP + protein N-phospho-L-histidine.</text>
        <dbReference type="EC" id="2.7.13.3"/>
    </reaction>
</comment>
<dbReference type="PANTHER" id="PTHR43304">
    <property type="entry name" value="PHYTOCHROME-LIKE PROTEIN CPH1"/>
    <property type="match status" value="1"/>
</dbReference>
<dbReference type="InterPro" id="IPR005467">
    <property type="entry name" value="His_kinase_dom"/>
</dbReference>
<dbReference type="InterPro" id="IPR052162">
    <property type="entry name" value="Sensor_kinase/Photoreceptor"/>
</dbReference>
<dbReference type="SUPFAM" id="SSF55785">
    <property type="entry name" value="PYP-like sensor domain (PAS domain)"/>
    <property type="match status" value="1"/>
</dbReference>
<dbReference type="SMART" id="SM00388">
    <property type="entry name" value="HisKA"/>
    <property type="match status" value="1"/>
</dbReference>
<dbReference type="PANTHER" id="PTHR43304:SF1">
    <property type="entry name" value="PAC DOMAIN-CONTAINING PROTEIN"/>
    <property type="match status" value="1"/>
</dbReference>
<dbReference type="PRINTS" id="PR00344">
    <property type="entry name" value="BCTRLSENSOR"/>
</dbReference>
<evidence type="ECO:0000256" key="1">
    <source>
        <dbReference type="ARBA" id="ARBA00000085"/>
    </source>
</evidence>
<name>A0A6L9LBM3_9BACT</name>
<keyword evidence="3" id="KW-0597">Phosphoprotein</keyword>
<organism evidence="7 8">
    <name type="scientific">Spirosoma terrae</name>
    <dbReference type="NCBI Taxonomy" id="1968276"/>
    <lineage>
        <taxon>Bacteria</taxon>
        <taxon>Pseudomonadati</taxon>
        <taxon>Bacteroidota</taxon>
        <taxon>Cytophagia</taxon>
        <taxon>Cytophagales</taxon>
        <taxon>Cytophagaceae</taxon>
        <taxon>Spirosoma</taxon>
    </lineage>
</organism>
<dbReference type="InterPro" id="IPR035965">
    <property type="entry name" value="PAS-like_dom_sf"/>
</dbReference>
<dbReference type="EMBL" id="JAAFZH010000008">
    <property type="protein sequence ID" value="NDU96927.1"/>
    <property type="molecule type" value="Genomic_DNA"/>
</dbReference>
<dbReference type="PROSITE" id="PS50109">
    <property type="entry name" value="HIS_KIN"/>
    <property type="match status" value="1"/>
</dbReference>
<dbReference type="GO" id="GO:0000155">
    <property type="term" value="F:phosphorelay sensor kinase activity"/>
    <property type="evidence" value="ECO:0007669"/>
    <property type="project" value="InterPro"/>
</dbReference>
<dbReference type="InterPro" id="IPR003594">
    <property type="entry name" value="HATPase_dom"/>
</dbReference>
<evidence type="ECO:0000256" key="3">
    <source>
        <dbReference type="ARBA" id="ARBA00022553"/>
    </source>
</evidence>
<dbReference type="AlphaFoldDB" id="A0A6L9LBM3"/>
<dbReference type="Gene3D" id="3.30.565.10">
    <property type="entry name" value="Histidine kinase-like ATPase, C-terminal domain"/>
    <property type="match status" value="1"/>
</dbReference>
<keyword evidence="8" id="KW-1185">Reference proteome</keyword>
<evidence type="ECO:0000256" key="4">
    <source>
        <dbReference type="ARBA" id="ARBA00022679"/>
    </source>
</evidence>